<dbReference type="EMBL" id="ML213599">
    <property type="protein sequence ID" value="TFK39579.1"/>
    <property type="molecule type" value="Genomic_DNA"/>
</dbReference>
<sequence>MSTHLDQKPFLWAFLRLLEVLDDKKYLKNLNSANGGLDGLLKVLQEQWQILLRSFTSVKVEFSDPDGLRWTPQALNKLQAVCFVSTPKTHSESTRSHTPRVHQDHLFTHPSRTAPPAGPILYTRDECDIHRPHQLGARVRLSEDTFHTSSSSSGTVLRLVNYPY</sequence>
<evidence type="ECO:0000313" key="1">
    <source>
        <dbReference type="EMBL" id="TFK39579.1"/>
    </source>
</evidence>
<dbReference type="AlphaFoldDB" id="A0A5C3M2F2"/>
<organism evidence="1 2">
    <name type="scientific">Crucibulum laeve</name>
    <dbReference type="NCBI Taxonomy" id="68775"/>
    <lineage>
        <taxon>Eukaryota</taxon>
        <taxon>Fungi</taxon>
        <taxon>Dikarya</taxon>
        <taxon>Basidiomycota</taxon>
        <taxon>Agaricomycotina</taxon>
        <taxon>Agaricomycetes</taxon>
        <taxon>Agaricomycetidae</taxon>
        <taxon>Agaricales</taxon>
        <taxon>Agaricineae</taxon>
        <taxon>Nidulariaceae</taxon>
        <taxon>Crucibulum</taxon>
    </lineage>
</organism>
<accession>A0A5C3M2F2</accession>
<reference evidence="1 2" key="1">
    <citation type="journal article" date="2019" name="Nat. Ecol. Evol.">
        <title>Megaphylogeny resolves global patterns of mushroom evolution.</title>
        <authorList>
            <person name="Varga T."/>
            <person name="Krizsan K."/>
            <person name="Foldi C."/>
            <person name="Dima B."/>
            <person name="Sanchez-Garcia M."/>
            <person name="Sanchez-Ramirez S."/>
            <person name="Szollosi G.J."/>
            <person name="Szarkandi J.G."/>
            <person name="Papp V."/>
            <person name="Albert L."/>
            <person name="Andreopoulos W."/>
            <person name="Angelini C."/>
            <person name="Antonin V."/>
            <person name="Barry K.W."/>
            <person name="Bougher N.L."/>
            <person name="Buchanan P."/>
            <person name="Buyck B."/>
            <person name="Bense V."/>
            <person name="Catcheside P."/>
            <person name="Chovatia M."/>
            <person name="Cooper J."/>
            <person name="Damon W."/>
            <person name="Desjardin D."/>
            <person name="Finy P."/>
            <person name="Geml J."/>
            <person name="Haridas S."/>
            <person name="Hughes K."/>
            <person name="Justo A."/>
            <person name="Karasinski D."/>
            <person name="Kautmanova I."/>
            <person name="Kiss B."/>
            <person name="Kocsube S."/>
            <person name="Kotiranta H."/>
            <person name="LaButti K.M."/>
            <person name="Lechner B.E."/>
            <person name="Liimatainen K."/>
            <person name="Lipzen A."/>
            <person name="Lukacs Z."/>
            <person name="Mihaltcheva S."/>
            <person name="Morgado L.N."/>
            <person name="Niskanen T."/>
            <person name="Noordeloos M.E."/>
            <person name="Ohm R.A."/>
            <person name="Ortiz-Santana B."/>
            <person name="Ovrebo C."/>
            <person name="Racz N."/>
            <person name="Riley R."/>
            <person name="Savchenko A."/>
            <person name="Shiryaev A."/>
            <person name="Soop K."/>
            <person name="Spirin V."/>
            <person name="Szebenyi C."/>
            <person name="Tomsovsky M."/>
            <person name="Tulloss R.E."/>
            <person name="Uehling J."/>
            <person name="Grigoriev I.V."/>
            <person name="Vagvolgyi C."/>
            <person name="Papp T."/>
            <person name="Martin F.M."/>
            <person name="Miettinen O."/>
            <person name="Hibbett D.S."/>
            <person name="Nagy L.G."/>
        </authorList>
    </citation>
    <scope>NUCLEOTIDE SEQUENCE [LARGE SCALE GENOMIC DNA]</scope>
    <source>
        <strain evidence="1 2">CBS 166.37</strain>
    </source>
</reference>
<protein>
    <submittedName>
        <fullName evidence="1">Uncharacterized protein</fullName>
    </submittedName>
</protein>
<dbReference type="Proteomes" id="UP000308652">
    <property type="component" value="Unassembled WGS sequence"/>
</dbReference>
<dbReference type="OrthoDB" id="2757916at2759"/>
<gene>
    <name evidence="1" type="ORF">BDQ12DRAFT_734910</name>
</gene>
<evidence type="ECO:0000313" key="2">
    <source>
        <dbReference type="Proteomes" id="UP000308652"/>
    </source>
</evidence>
<name>A0A5C3M2F2_9AGAR</name>
<proteinExistence type="predicted"/>
<keyword evidence="2" id="KW-1185">Reference proteome</keyword>